<dbReference type="PROSITE" id="PS51217">
    <property type="entry name" value="UVRD_HELICASE_CTER"/>
    <property type="match status" value="1"/>
</dbReference>
<keyword evidence="2" id="KW-0540">Nuclease</keyword>
<dbReference type="GO" id="GO:0004527">
    <property type="term" value="F:exonuclease activity"/>
    <property type="evidence" value="ECO:0007669"/>
    <property type="project" value="UniProtKB-KW"/>
</dbReference>
<evidence type="ECO:0000256" key="13">
    <source>
        <dbReference type="ARBA" id="ARBA00034808"/>
    </source>
</evidence>
<evidence type="ECO:0000259" key="16">
    <source>
        <dbReference type="PROSITE" id="PS51198"/>
    </source>
</evidence>
<dbReference type="InterPro" id="IPR013986">
    <property type="entry name" value="DExx_box_DNA_helicase_dom_sf"/>
</dbReference>
<dbReference type="Pfam" id="PF13361">
    <property type="entry name" value="UvrD_C"/>
    <property type="match status" value="1"/>
</dbReference>
<dbReference type="GO" id="GO:0003677">
    <property type="term" value="F:DNA binding"/>
    <property type="evidence" value="ECO:0007669"/>
    <property type="project" value="UniProtKB-KW"/>
</dbReference>
<dbReference type="InterPro" id="IPR011604">
    <property type="entry name" value="PDDEXK-like_dom_sf"/>
</dbReference>
<dbReference type="EC" id="5.6.2.4" evidence="13"/>
<dbReference type="InterPro" id="IPR038726">
    <property type="entry name" value="PDDEXK_AddAB-type"/>
</dbReference>
<dbReference type="GO" id="GO:0033202">
    <property type="term" value="C:DNA helicase complex"/>
    <property type="evidence" value="ECO:0007669"/>
    <property type="project" value="TreeGrafter"/>
</dbReference>
<keyword evidence="4" id="KW-0227">DNA damage</keyword>
<evidence type="ECO:0000256" key="5">
    <source>
        <dbReference type="ARBA" id="ARBA00022801"/>
    </source>
</evidence>
<evidence type="ECO:0000256" key="15">
    <source>
        <dbReference type="PROSITE-ProRule" id="PRU00560"/>
    </source>
</evidence>
<name>A0A7K4NMV6_9ARCH</name>
<keyword evidence="9" id="KW-0238">DNA-binding</keyword>
<evidence type="ECO:0000256" key="8">
    <source>
        <dbReference type="ARBA" id="ARBA00022840"/>
    </source>
</evidence>
<evidence type="ECO:0000256" key="4">
    <source>
        <dbReference type="ARBA" id="ARBA00022763"/>
    </source>
</evidence>
<dbReference type="GO" id="GO:0005829">
    <property type="term" value="C:cytosol"/>
    <property type="evidence" value="ECO:0007669"/>
    <property type="project" value="TreeGrafter"/>
</dbReference>
<keyword evidence="3 15" id="KW-0547">Nucleotide-binding</keyword>
<dbReference type="InterPro" id="IPR011335">
    <property type="entry name" value="Restrct_endonuc-II-like"/>
</dbReference>
<dbReference type="PANTHER" id="PTHR11070:SF2">
    <property type="entry name" value="ATP-DEPENDENT DNA HELICASE SRS2"/>
    <property type="match status" value="1"/>
</dbReference>
<proteinExistence type="inferred from homology"/>
<dbReference type="SUPFAM" id="SSF52980">
    <property type="entry name" value="Restriction endonuclease-like"/>
    <property type="match status" value="1"/>
</dbReference>
<keyword evidence="6 15" id="KW-0347">Helicase</keyword>
<dbReference type="Gene3D" id="1.10.486.10">
    <property type="entry name" value="PCRA, domain 4"/>
    <property type="match status" value="1"/>
</dbReference>
<dbReference type="PROSITE" id="PS51198">
    <property type="entry name" value="UVRD_HELICASE_ATP_BIND"/>
    <property type="match status" value="1"/>
</dbReference>
<dbReference type="GO" id="GO:0043138">
    <property type="term" value="F:3'-5' DNA helicase activity"/>
    <property type="evidence" value="ECO:0007669"/>
    <property type="project" value="UniProtKB-EC"/>
</dbReference>
<dbReference type="InterPro" id="IPR014017">
    <property type="entry name" value="DNA_helicase_UvrD-like_C"/>
</dbReference>
<evidence type="ECO:0000256" key="6">
    <source>
        <dbReference type="ARBA" id="ARBA00022806"/>
    </source>
</evidence>
<dbReference type="InterPro" id="IPR027417">
    <property type="entry name" value="P-loop_NTPase"/>
</dbReference>
<evidence type="ECO:0000256" key="7">
    <source>
        <dbReference type="ARBA" id="ARBA00022839"/>
    </source>
</evidence>
<evidence type="ECO:0000256" key="9">
    <source>
        <dbReference type="ARBA" id="ARBA00023125"/>
    </source>
</evidence>
<evidence type="ECO:0000313" key="19">
    <source>
        <dbReference type="Proteomes" id="UP000529843"/>
    </source>
</evidence>
<dbReference type="InterPro" id="IPR000212">
    <property type="entry name" value="DNA_helicase_UvrD/REP"/>
</dbReference>
<dbReference type="SUPFAM" id="SSF52540">
    <property type="entry name" value="P-loop containing nucleoside triphosphate hydrolases"/>
    <property type="match status" value="1"/>
</dbReference>
<feature type="domain" description="UvrD-like helicase ATP-binding" evidence="16">
    <location>
        <begin position="1"/>
        <end position="301"/>
    </location>
</feature>
<gene>
    <name evidence="18" type="ORF">HX804_05105</name>
</gene>
<dbReference type="Pfam" id="PF00580">
    <property type="entry name" value="UvrD-helicase"/>
    <property type="match status" value="1"/>
</dbReference>
<comment type="catalytic activity">
    <reaction evidence="12">
        <text>Couples ATP hydrolysis with the unwinding of duplex DNA by translocating in the 3'-5' direction.</text>
        <dbReference type="EC" id="5.6.2.4"/>
    </reaction>
</comment>
<reference evidence="18 19" key="1">
    <citation type="journal article" date="2019" name="Environ. Microbiol.">
        <title>Genomics insights into ecotype formation of ammonia-oxidizing archaea in the deep ocean.</title>
        <authorList>
            <person name="Wang Y."/>
            <person name="Huang J.M."/>
            <person name="Cui G.J."/>
            <person name="Nunoura T."/>
            <person name="Takaki Y."/>
            <person name="Li W.L."/>
            <person name="Li J."/>
            <person name="Gao Z.M."/>
            <person name="Takai K."/>
            <person name="Zhang A.Q."/>
            <person name="Stepanauskas R."/>
        </authorList>
    </citation>
    <scope>NUCLEOTIDE SEQUENCE [LARGE SCALE GENOMIC DNA]</scope>
    <source>
        <strain evidence="18 19">N8</strain>
    </source>
</reference>
<evidence type="ECO:0000256" key="11">
    <source>
        <dbReference type="ARBA" id="ARBA00023235"/>
    </source>
</evidence>
<feature type="non-terminal residue" evidence="18">
    <location>
        <position position="1"/>
    </location>
</feature>
<dbReference type="Proteomes" id="UP000529843">
    <property type="component" value="Unassembled WGS sequence"/>
</dbReference>
<sequence>QKQAVEHTGSPLLITAGPGTGKTLVIKNRIKFLMKSGLKPSEILCLTFSTKAAAELKTRLEQDEEIKGKIDISDIQISTYHAFCQQILFENTMATGLAMNKGIVDRATFLVWGVQNIDLFGFDSYIEIKNNASDIIEKMIDGISVFNDELVSPEELEKYVVKKLSGGPITDLDELDTIHKLVNLVKIYKMYTQFKESNDVMDFDDLIVQTNRLFENKEKEHVLKQVQQKYKHVLIDEFQDNNFAQFSIVRKIVTGWGVTAVGDADQNIYRFQGAYTQIFEDFKKSFPDYTEIFLYENYRNPKNIIELSSELLTQDTYRIPPKPLEAQKDDEQKVRVIDCSSEFAQAEFVKNQIVELMKSNPDYTFSDFAVLSRKQRDGLNTAQILVSEGIPVKYVGKSDLKSSPSAKVLFSWLRIIGNPANSLININGILREYGISEQNISKINREAKTRARGKTDGDYCFDVLSDLNVPDLTQKTELKEIFQLIQKFTNIAKDNPPSVTIYKIMRNETDIYKKIANDDTVEHFIQRSILNDILESAYDLEKIKSDATIPDFLQFIEHLESFDVETKRGTTDSNSVQVSTIHQSKGLEFQVVFVIDVARGRMPGRFTQKPFYVPDELAKGVKPATEPKEEYTREERRLLYVAMTRTITHLFISYPTQYENRVRANKASPFLEALDPENNPNVNFQKITSAVNTSDALTFDAVQLIKNETVEGVIKHVSNNQYASAIKKIIDLATIDHFQINKTTDGFDANNIITLDGSENLKGRLDGTSSTSLKFGQQNLSYSKISSYVDCPKKFWYENVLDALPENQEAPALYKGGFFHKIVEKSSMKQKDEGKADSLKTLIKQVSENWDPTEYLTRSVQKEQQDKKSLDFALDSYQKWTSSNPNTIVNLEMRFSIHVGGYQINGVIDRIEQTPEGDYKIIDYKTGHTTPSKVPDNLQLNIYCIAIQEKFGKLPTRASFFYVEEPEGDQWYHYDVTASHVAEVKQTLEEHIKAISTDNYDADPGFKCKWCDYKDICEEAM</sequence>
<comment type="catalytic activity">
    <reaction evidence="14">
        <text>ATP + H2O = ADP + phosphate + H(+)</text>
        <dbReference type="Rhea" id="RHEA:13065"/>
        <dbReference type="ChEBI" id="CHEBI:15377"/>
        <dbReference type="ChEBI" id="CHEBI:15378"/>
        <dbReference type="ChEBI" id="CHEBI:30616"/>
        <dbReference type="ChEBI" id="CHEBI:43474"/>
        <dbReference type="ChEBI" id="CHEBI:456216"/>
        <dbReference type="EC" id="5.6.2.4"/>
    </reaction>
</comment>
<keyword evidence="7" id="KW-0269">Exonuclease</keyword>
<organism evidence="18 19">
    <name type="scientific">Marine Group I thaumarchaeote</name>
    <dbReference type="NCBI Taxonomy" id="2511932"/>
    <lineage>
        <taxon>Archaea</taxon>
        <taxon>Nitrososphaerota</taxon>
        <taxon>Marine Group I</taxon>
    </lineage>
</organism>
<feature type="domain" description="UvrD-like helicase C-terminal" evidence="17">
    <location>
        <begin position="303"/>
        <end position="586"/>
    </location>
</feature>
<feature type="binding site" evidence="15">
    <location>
        <begin position="16"/>
        <end position="23"/>
    </location>
    <ligand>
        <name>ATP</name>
        <dbReference type="ChEBI" id="CHEBI:30616"/>
    </ligand>
</feature>
<dbReference type="Gene3D" id="3.40.50.300">
    <property type="entry name" value="P-loop containing nucleotide triphosphate hydrolases"/>
    <property type="match status" value="2"/>
</dbReference>
<comment type="similarity">
    <text evidence="1">Belongs to the helicase family. UvrD subfamily.</text>
</comment>
<evidence type="ECO:0000259" key="17">
    <source>
        <dbReference type="PROSITE" id="PS51217"/>
    </source>
</evidence>
<evidence type="ECO:0000256" key="10">
    <source>
        <dbReference type="ARBA" id="ARBA00023204"/>
    </source>
</evidence>
<dbReference type="AlphaFoldDB" id="A0A7K4NMV6"/>
<comment type="caution">
    <text evidence="18">The sequence shown here is derived from an EMBL/GenBank/DDBJ whole genome shotgun (WGS) entry which is preliminary data.</text>
</comment>
<keyword evidence="11" id="KW-0413">Isomerase</keyword>
<dbReference type="Pfam" id="PF12705">
    <property type="entry name" value="PDDEXK_1"/>
    <property type="match status" value="1"/>
</dbReference>
<evidence type="ECO:0000256" key="1">
    <source>
        <dbReference type="ARBA" id="ARBA00009922"/>
    </source>
</evidence>
<keyword evidence="10" id="KW-0234">DNA repair</keyword>
<dbReference type="InterPro" id="IPR014016">
    <property type="entry name" value="UvrD-like_ATP-bd"/>
</dbReference>
<dbReference type="CDD" id="cd17932">
    <property type="entry name" value="DEXQc_UvrD"/>
    <property type="match status" value="1"/>
</dbReference>
<protein>
    <recommendedName>
        <fullName evidence="13">DNA 3'-5' helicase</fullName>
        <ecNumber evidence="13">5.6.2.4</ecNumber>
    </recommendedName>
</protein>
<accession>A0A7K4NMV6</accession>
<dbReference type="EMBL" id="JACAST010000059">
    <property type="protein sequence ID" value="NWK02656.1"/>
    <property type="molecule type" value="Genomic_DNA"/>
</dbReference>
<evidence type="ECO:0000256" key="12">
    <source>
        <dbReference type="ARBA" id="ARBA00034617"/>
    </source>
</evidence>
<dbReference type="GO" id="GO:0000725">
    <property type="term" value="P:recombinational repair"/>
    <property type="evidence" value="ECO:0007669"/>
    <property type="project" value="TreeGrafter"/>
</dbReference>
<dbReference type="GO" id="GO:0005524">
    <property type="term" value="F:ATP binding"/>
    <property type="evidence" value="ECO:0007669"/>
    <property type="project" value="UniProtKB-UniRule"/>
</dbReference>
<dbReference type="PANTHER" id="PTHR11070">
    <property type="entry name" value="UVRD / RECB / PCRA DNA HELICASE FAMILY MEMBER"/>
    <property type="match status" value="1"/>
</dbReference>
<dbReference type="Gene3D" id="1.10.10.160">
    <property type="match status" value="1"/>
</dbReference>
<dbReference type="Gene3D" id="3.90.320.10">
    <property type="match status" value="1"/>
</dbReference>
<keyword evidence="5 15" id="KW-0378">Hydrolase</keyword>
<evidence type="ECO:0000313" key="18">
    <source>
        <dbReference type="EMBL" id="NWK02656.1"/>
    </source>
</evidence>
<evidence type="ECO:0000256" key="2">
    <source>
        <dbReference type="ARBA" id="ARBA00022722"/>
    </source>
</evidence>
<keyword evidence="8 15" id="KW-0067">ATP-binding</keyword>
<evidence type="ECO:0000256" key="3">
    <source>
        <dbReference type="ARBA" id="ARBA00022741"/>
    </source>
</evidence>
<evidence type="ECO:0000256" key="14">
    <source>
        <dbReference type="ARBA" id="ARBA00048988"/>
    </source>
</evidence>